<dbReference type="GO" id="GO:0030246">
    <property type="term" value="F:carbohydrate binding"/>
    <property type="evidence" value="ECO:0007669"/>
    <property type="project" value="UniProtKB-ARBA"/>
</dbReference>
<dbReference type="Gene3D" id="3.40.50.2300">
    <property type="match status" value="2"/>
</dbReference>
<dbReference type="GO" id="GO:0030313">
    <property type="term" value="C:cell envelope"/>
    <property type="evidence" value="ECO:0007669"/>
    <property type="project" value="UniProtKB-SubCell"/>
</dbReference>
<evidence type="ECO:0000256" key="2">
    <source>
        <dbReference type="ARBA" id="ARBA00007639"/>
    </source>
</evidence>
<accession>A0A1G7Z336</accession>
<dbReference type="EMBL" id="FOQK01000043">
    <property type="protein sequence ID" value="SFI45424.1"/>
    <property type="molecule type" value="Genomic_DNA"/>
</dbReference>
<feature type="signal peptide" evidence="4">
    <location>
        <begin position="1"/>
        <end position="24"/>
    </location>
</feature>
<dbReference type="CDD" id="cd01536">
    <property type="entry name" value="PBP1_ABC_sugar_binding-like"/>
    <property type="match status" value="1"/>
</dbReference>
<dbReference type="PIRSF" id="PIRSF500176">
    <property type="entry name" value="L_ASNase"/>
    <property type="match status" value="1"/>
</dbReference>
<gene>
    <name evidence="6" type="ORF">SAMN04487861_1433</name>
</gene>
<organism evidence="6 7">
    <name type="scientific">Selenomonas ruminantium</name>
    <dbReference type="NCBI Taxonomy" id="971"/>
    <lineage>
        <taxon>Bacteria</taxon>
        <taxon>Bacillati</taxon>
        <taxon>Bacillota</taxon>
        <taxon>Negativicutes</taxon>
        <taxon>Selenomonadales</taxon>
        <taxon>Selenomonadaceae</taxon>
        <taxon>Selenomonas</taxon>
    </lineage>
</organism>
<dbReference type="Pfam" id="PF13407">
    <property type="entry name" value="Peripla_BP_4"/>
    <property type="match status" value="1"/>
</dbReference>
<dbReference type="PIRSF" id="PIRSF001220">
    <property type="entry name" value="L-ASNase_gatD"/>
    <property type="match status" value="1"/>
</dbReference>
<feature type="domain" description="Periplasmic binding protein" evidence="5">
    <location>
        <begin position="34"/>
        <end position="282"/>
    </location>
</feature>
<dbReference type="OrthoDB" id="9769193at2"/>
<evidence type="ECO:0000313" key="6">
    <source>
        <dbReference type="EMBL" id="SFI45424.1"/>
    </source>
</evidence>
<dbReference type="InterPro" id="IPR025997">
    <property type="entry name" value="SBP_2_dom"/>
</dbReference>
<evidence type="ECO:0000256" key="4">
    <source>
        <dbReference type="SAM" id="SignalP"/>
    </source>
</evidence>
<proteinExistence type="inferred from homology"/>
<feature type="chain" id="PRO_5038676193" evidence="4">
    <location>
        <begin position="25"/>
        <end position="305"/>
    </location>
</feature>
<dbReference type="PANTHER" id="PTHR46847:SF1">
    <property type="entry name" value="D-ALLOSE-BINDING PERIPLASMIC PROTEIN-RELATED"/>
    <property type="match status" value="1"/>
</dbReference>
<protein>
    <submittedName>
        <fullName evidence="6">Inositol transport system substrate-binding protein</fullName>
    </submittedName>
</protein>
<name>A0A1G7Z336_SELRU</name>
<evidence type="ECO:0000313" key="7">
    <source>
        <dbReference type="Proteomes" id="UP000183639"/>
    </source>
</evidence>
<dbReference type="RefSeq" id="WP_074515968.1">
    <property type="nucleotide sequence ID" value="NZ_FOQK01000043.1"/>
</dbReference>
<reference evidence="6 7" key="1">
    <citation type="submission" date="2016-10" db="EMBL/GenBank/DDBJ databases">
        <authorList>
            <person name="de Groot N.N."/>
        </authorList>
    </citation>
    <scope>NUCLEOTIDE SEQUENCE [LARGE SCALE GENOMIC DNA]</scope>
    <source>
        <strain evidence="6 7">Z108</strain>
    </source>
</reference>
<dbReference type="SUPFAM" id="SSF53822">
    <property type="entry name" value="Periplasmic binding protein-like I"/>
    <property type="match status" value="1"/>
</dbReference>
<comment type="similarity">
    <text evidence="2">Belongs to the bacterial solute-binding protein 2 family.</text>
</comment>
<evidence type="ECO:0000256" key="1">
    <source>
        <dbReference type="ARBA" id="ARBA00004196"/>
    </source>
</evidence>
<dbReference type="PANTHER" id="PTHR46847">
    <property type="entry name" value="D-ALLOSE-BINDING PERIPLASMIC PROTEIN-RELATED"/>
    <property type="match status" value="1"/>
</dbReference>
<dbReference type="AlphaFoldDB" id="A0A1G7Z336"/>
<dbReference type="InterPro" id="IPR006034">
    <property type="entry name" value="Asparaginase/glutaminase-like"/>
</dbReference>
<evidence type="ECO:0000256" key="3">
    <source>
        <dbReference type="ARBA" id="ARBA00022729"/>
    </source>
</evidence>
<evidence type="ECO:0000259" key="5">
    <source>
        <dbReference type="Pfam" id="PF13407"/>
    </source>
</evidence>
<dbReference type="InterPro" id="IPR028082">
    <property type="entry name" value="Peripla_BP_I"/>
</dbReference>
<keyword evidence="3 4" id="KW-0732">Signal</keyword>
<dbReference type="Proteomes" id="UP000183639">
    <property type="component" value="Unassembled WGS sequence"/>
</dbReference>
<sequence length="305" mass="31873">MKKMFKAAAAACGMLALLTLPGCGSQGGAGQKVYFVAHADATGFTGLLYEGVKSRMQGAEVEFLNANGDPNLQIDQLKAAIEEKPAAIVLLAVDGNAVIPAVEKANEAGIPVIATNRDLNGGTFANVASDEAQAGRLQGEYMAKHLPQGAKVVYLMGESRQSGAIARWEGFKAACLDKRPDIQLLAKADANWSEAEGLKDMTLWLQIYPQIDAVVCGNDNMALGALHALKAAGKSGVLISGVDAVDDALKAVAAGDMSQTVKQDADKTAEAIAGLLQKSLSGTAPTDDVKVPFTEITRDNISQFR</sequence>
<comment type="subcellular location">
    <subcellularLocation>
        <location evidence="1">Cell envelope</location>
    </subcellularLocation>
</comment>